<evidence type="ECO:0000256" key="2">
    <source>
        <dbReference type="ARBA" id="ARBA00004123"/>
    </source>
</evidence>
<organism evidence="10 11">
    <name type="scientific">Clonorchis sinensis</name>
    <name type="common">Chinese liver fluke</name>
    <dbReference type="NCBI Taxonomy" id="79923"/>
    <lineage>
        <taxon>Eukaryota</taxon>
        <taxon>Metazoa</taxon>
        <taxon>Spiralia</taxon>
        <taxon>Lophotrochozoa</taxon>
        <taxon>Platyhelminthes</taxon>
        <taxon>Trematoda</taxon>
        <taxon>Digenea</taxon>
        <taxon>Opisthorchiida</taxon>
        <taxon>Opisthorchiata</taxon>
        <taxon>Opisthorchiidae</taxon>
        <taxon>Clonorchis</taxon>
    </lineage>
</organism>
<sequence length="270" mass="30667">MLVGVMWIRSSVALESTYAVANLRGRKGFQVHLPKLYLSSGNRWFMGTARTYPNFGYPGILRLFHFSNLSTRIHGRRAAKFEFASYNCSGWLMFGAYLPCHPKEAWGLGYCQAELQLCEDVMTSFKWSWYPVVKQLDGSPDDGSHKFVLLRDLSDFQHCHNVIIGHLRLADRTEVRHALVVLPLLVYHERLMHNEFPKAIYSISGLGVCSTHTAVSSPFLDAEKTIHLTYTPTSCGPNSYGKGKYGFIDRRALLNRQTEALNEIVSDDNR</sequence>
<comment type="function">
    <text evidence="1">May be involved in cell cycle regulation.</text>
</comment>
<evidence type="ECO:0000256" key="4">
    <source>
        <dbReference type="ARBA" id="ARBA00022059"/>
    </source>
</evidence>
<dbReference type="AlphaFoldDB" id="G7YBF7"/>
<evidence type="ECO:0000256" key="7">
    <source>
        <dbReference type="ARBA" id="ARBA00022990"/>
    </source>
</evidence>
<evidence type="ECO:0000313" key="11">
    <source>
        <dbReference type="Proteomes" id="UP000008909"/>
    </source>
</evidence>
<protein>
    <recommendedName>
        <fullName evidence="4">PEST proteolytic signal-containing nuclear protein</fullName>
    </recommendedName>
</protein>
<evidence type="ECO:0000256" key="1">
    <source>
        <dbReference type="ARBA" id="ARBA00002646"/>
    </source>
</evidence>
<accession>G7YBF7</accession>
<comment type="subcellular location">
    <subcellularLocation>
        <location evidence="2">Nucleus</location>
    </subcellularLocation>
</comment>
<dbReference type="GO" id="GO:0005634">
    <property type="term" value="C:nucleus"/>
    <property type="evidence" value="ECO:0007669"/>
    <property type="project" value="UniProtKB-SubCell"/>
</dbReference>
<evidence type="ECO:0000256" key="9">
    <source>
        <dbReference type="ARBA" id="ARBA00023306"/>
    </source>
</evidence>
<keyword evidence="8" id="KW-0539">Nucleus</keyword>
<dbReference type="EMBL" id="DF143031">
    <property type="protein sequence ID" value="GAA50291.1"/>
    <property type="molecule type" value="Genomic_DNA"/>
</dbReference>
<dbReference type="InterPro" id="IPR029169">
    <property type="entry name" value="PCNP"/>
</dbReference>
<comment type="subunit">
    <text evidence="3">Interacts with UHRF2/NIRF.</text>
</comment>
<gene>
    <name evidence="10" type="ORF">CLF_104335</name>
</gene>
<dbReference type="Pfam" id="PF15473">
    <property type="entry name" value="PCNP"/>
    <property type="match status" value="1"/>
</dbReference>
<name>G7YBF7_CLOSI</name>
<evidence type="ECO:0000256" key="8">
    <source>
        <dbReference type="ARBA" id="ARBA00023242"/>
    </source>
</evidence>
<evidence type="ECO:0000313" key="10">
    <source>
        <dbReference type="EMBL" id="GAA50291.1"/>
    </source>
</evidence>
<evidence type="ECO:0000256" key="3">
    <source>
        <dbReference type="ARBA" id="ARBA00011097"/>
    </source>
</evidence>
<keyword evidence="9" id="KW-0131">Cell cycle</keyword>
<keyword evidence="7" id="KW-0007">Acetylation</keyword>
<dbReference type="Proteomes" id="UP000008909">
    <property type="component" value="Unassembled WGS sequence"/>
</dbReference>
<proteinExistence type="predicted"/>
<keyword evidence="6" id="KW-0832">Ubl conjugation</keyword>
<evidence type="ECO:0000256" key="5">
    <source>
        <dbReference type="ARBA" id="ARBA00022553"/>
    </source>
</evidence>
<evidence type="ECO:0000256" key="6">
    <source>
        <dbReference type="ARBA" id="ARBA00022843"/>
    </source>
</evidence>
<reference key="2">
    <citation type="submission" date="2011-10" db="EMBL/GenBank/DDBJ databases">
        <title>The genome and transcriptome sequence of Clonorchis sinensis provide insights into the carcinogenic liver fluke.</title>
        <authorList>
            <person name="Wang X."/>
            <person name="Huang Y."/>
            <person name="Chen W."/>
            <person name="Liu H."/>
            <person name="Guo L."/>
            <person name="Chen Y."/>
            <person name="Luo F."/>
            <person name="Zhou W."/>
            <person name="Sun J."/>
            <person name="Mao Q."/>
            <person name="Liang P."/>
            <person name="Zhou C."/>
            <person name="Tian Y."/>
            <person name="Men J."/>
            <person name="Lv X."/>
            <person name="Huang L."/>
            <person name="Zhou J."/>
            <person name="Hu Y."/>
            <person name="Li R."/>
            <person name="Zhang F."/>
            <person name="Lei H."/>
            <person name="Li X."/>
            <person name="Hu X."/>
            <person name="Liang C."/>
            <person name="Xu J."/>
            <person name="Wu Z."/>
            <person name="Yu X."/>
        </authorList>
    </citation>
    <scope>NUCLEOTIDE SEQUENCE</scope>
    <source>
        <strain>Henan</strain>
    </source>
</reference>
<dbReference type="GO" id="GO:0016567">
    <property type="term" value="P:protein ubiquitination"/>
    <property type="evidence" value="ECO:0007669"/>
    <property type="project" value="InterPro"/>
</dbReference>
<reference evidence="10" key="1">
    <citation type="journal article" date="2011" name="Genome Biol.">
        <title>The draft genome of the carcinogenic human liver fluke Clonorchis sinensis.</title>
        <authorList>
            <person name="Wang X."/>
            <person name="Chen W."/>
            <person name="Huang Y."/>
            <person name="Sun J."/>
            <person name="Men J."/>
            <person name="Liu H."/>
            <person name="Luo F."/>
            <person name="Guo L."/>
            <person name="Lv X."/>
            <person name="Deng C."/>
            <person name="Zhou C."/>
            <person name="Fan Y."/>
            <person name="Li X."/>
            <person name="Huang L."/>
            <person name="Hu Y."/>
            <person name="Liang C."/>
            <person name="Hu X."/>
            <person name="Xu J."/>
            <person name="Yu X."/>
        </authorList>
    </citation>
    <scope>NUCLEOTIDE SEQUENCE [LARGE SCALE GENOMIC DNA]</scope>
    <source>
        <strain evidence="10">Henan</strain>
    </source>
</reference>
<keyword evidence="5" id="KW-0597">Phosphoprotein</keyword>
<keyword evidence="11" id="KW-1185">Reference proteome</keyword>